<sequence>MITICVLQFQGSLLQYQFMAYGVLAVVLILLFQQARKLLPTGRKNTFYFGIMVSVNAERKDLLGSGFLDLSQSLEEVN</sequence>
<keyword evidence="1" id="KW-1133">Transmembrane helix</keyword>
<reference evidence="2" key="2">
    <citation type="submission" date="2022-01" db="EMBL/GenBank/DDBJ databases">
        <authorList>
            <person name="Yamashiro T."/>
            <person name="Shiraishi A."/>
            <person name="Satake H."/>
            <person name="Nakayama K."/>
        </authorList>
    </citation>
    <scope>NUCLEOTIDE SEQUENCE</scope>
</reference>
<evidence type="ECO:0008006" key="4">
    <source>
        <dbReference type="Google" id="ProtNLM"/>
    </source>
</evidence>
<accession>A0ABQ5A0F8</accession>
<comment type="caution">
    <text evidence="2">The sequence shown here is derived from an EMBL/GenBank/DDBJ whole genome shotgun (WGS) entry which is preliminary data.</text>
</comment>
<evidence type="ECO:0000313" key="2">
    <source>
        <dbReference type="EMBL" id="GJS96060.1"/>
    </source>
</evidence>
<evidence type="ECO:0000256" key="1">
    <source>
        <dbReference type="SAM" id="Phobius"/>
    </source>
</evidence>
<feature type="transmembrane region" description="Helical" evidence="1">
    <location>
        <begin position="18"/>
        <end position="35"/>
    </location>
</feature>
<keyword evidence="1" id="KW-0472">Membrane</keyword>
<evidence type="ECO:0000313" key="3">
    <source>
        <dbReference type="Proteomes" id="UP001151760"/>
    </source>
</evidence>
<name>A0ABQ5A0F8_9ASTR</name>
<dbReference type="Proteomes" id="UP001151760">
    <property type="component" value="Unassembled WGS sequence"/>
</dbReference>
<protein>
    <recommendedName>
        <fullName evidence="4">ATP synthase F0 subunit 8</fullName>
    </recommendedName>
</protein>
<dbReference type="EMBL" id="BQNB010011858">
    <property type="protein sequence ID" value="GJS96060.1"/>
    <property type="molecule type" value="Genomic_DNA"/>
</dbReference>
<reference evidence="2" key="1">
    <citation type="journal article" date="2022" name="Int. J. Mol. Sci.">
        <title>Draft Genome of Tanacetum Coccineum: Genomic Comparison of Closely Related Tanacetum-Family Plants.</title>
        <authorList>
            <person name="Yamashiro T."/>
            <person name="Shiraishi A."/>
            <person name="Nakayama K."/>
            <person name="Satake H."/>
        </authorList>
    </citation>
    <scope>NUCLEOTIDE SEQUENCE</scope>
</reference>
<keyword evidence="1" id="KW-0812">Transmembrane</keyword>
<proteinExistence type="predicted"/>
<keyword evidence="3" id="KW-1185">Reference proteome</keyword>
<organism evidence="2 3">
    <name type="scientific">Tanacetum coccineum</name>
    <dbReference type="NCBI Taxonomy" id="301880"/>
    <lineage>
        <taxon>Eukaryota</taxon>
        <taxon>Viridiplantae</taxon>
        <taxon>Streptophyta</taxon>
        <taxon>Embryophyta</taxon>
        <taxon>Tracheophyta</taxon>
        <taxon>Spermatophyta</taxon>
        <taxon>Magnoliopsida</taxon>
        <taxon>eudicotyledons</taxon>
        <taxon>Gunneridae</taxon>
        <taxon>Pentapetalae</taxon>
        <taxon>asterids</taxon>
        <taxon>campanulids</taxon>
        <taxon>Asterales</taxon>
        <taxon>Asteraceae</taxon>
        <taxon>Asteroideae</taxon>
        <taxon>Anthemideae</taxon>
        <taxon>Anthemidinae</taxon>
        <taxon>Tanacetum</taxon>
    </lineage>
</organism>
<gene>
    <name evidence="2" type="ORF">Tco_0803028</name>
</gene>